<dbReference type="AlphaFoldDB" id="A0A418WDF2"/>
<reference evidence="1 2" key="1">
    <citation type="submission" date="2018-09" db="EMBL/GenBank/DDBJ databases">
        <authorList>
            <person name="Zhu H."/>
        </authorList>
    </citation>
    <scope>NUCLEOTIDE SEQUENCE [LARGE SCALE GENOMIC DNA]</scope>
    <source>
        <strain evidence="1 2">K1W22B-8</strain>
    </source>
</reference>
<comment type="caution">
    <text evidence="1">The sequence shown here is derived from an EMBL/GenBank/DDBJ whole genome shotgun (WGS) entry which is preliminary data.</text>
</comment>
<organism evidence="1 2">
    <name type="scientific">Oleomonas cavernae</name>
    <dbReference type="NCBI Taxonomy" id="2320859"/>
    <lineage>
        <taxon>Bacteria</taxon>
        <taxon>Pseudomonadati</taxon>
        <taxon>Pseudomonadota</taxon>
        <taxon>Alphaproteobacteria</taxon>
        <taxon>Acetobacterales</taxon>
        <taxon>Acetobacteraceae</taxon>
        <taxon>Oleomonas</taxon>
    </lineage>
</organism>
<accession>A0A418WDF2</accession>
<gene>
    <name evidence="1" type="ORF">D3874_13940</name>
</gene>
<dbReference type="Proteomes" id="UP000284605">
    <property type="component" value="Unassembled WGS sequence"/>
</dbReference>
<dbReference type="EMBL" id="QYUK01000011">
    <property type="protein sequence ID" value="RJF87986.1"/>
    <property type="molecule type" value="Genomic_DNA"/>
</dbReference>
<evidence type="ECO:0000313" key="2">
    <source>
        <dbReference type="Proteomes" id="UP000284605"/>
    </source>
</evidence>
<keyword evidence="2" id="KW-1185">Reference proteome</keyword>
<proteinExistence type="predicted"/>
<sequence length="68" mass="7693">MLKNRQVSILGDDPTGILDHWVYYTHRGNLQAINAILRNRVDWSLASLRSGPKKSRIPEGIQVGFFGD</sequence>
<protein>
    <submittedName>
        <fullName evidence="1">Uncharacterized protein</fullName>
    </submittedName>
</protein>
<name>A0A418WDF2_9PROT</name>
<evidence type="ECO:0000313" key="1">
    <source>
        <dbReference type="EMBL" id="RJF87986.1"/>
    </source>
</evidence>